<reference evidence="3 4" key="1">
    <citation type="submission" date="2021-01" db="EMBL/GenBank/DDBJ databases">
        <title>Identification of strong promoters based on the transcriptome of Brevibacillus choshinensis.</title>
        <authorList>
            <person name="Yao D."/>
            <person name="Zhang K."/>
            <person name="Wu J."/>
        </authorList>
    </citation>
    <scope>NUCLEOTIDE SEQUENCE [LARGE SCALE GENOMIC DNA]</scope>
    <source>
        <strain evidence="3 4">HPD31-SP3</strain>
    </source>
</reference>
<evidence type="ECO:0000313" key="3">
    <source>
        <dbReference type="EMBL" id="QRG67038.1"/>
    </source>
</evidence>
<dbReference type="PROSITE" id="PS50943">
    <property type="entry name" value="HTH_CROC1"/>
    <property type="match status" value="1"/>
</dbReference>
<name>A0ABX7FLC0_BRECH</name>
<evidence type="ECO:0000313" key="4">
    <source>
        <dbReference type="Proteomes" id="UP000596248"/>
    </source>
</evidence>
<dbReference type="Gene3D" id="2.60.120.10">
    <property type="entry name" value="Jelly Rolls"/>
    <property type="match status" value="1"/>
</dbReference>
<dbReference type="RefSeq" id="WP_203354102.1">
    <property type="nucleotide sequence ID" value="NZ_CP069127.1"/>
</dbReference>
<dbReference type="Proteomes" id="UP000596248">
    <property type="component" value="Chromosome"/>
</dbReference>
<keyword evidence="4" id="KW-1185">Reference proteome</keyword>
<feature type="domain" description="HTH cro/C1-type" evidence="2">
    <location>
        <begin position="9"/>
        <end position="63"/>
    </location>
</feature>
<dbReference type="PANTHER" id="PTHR46797:SF25">
    <property type="entry name" value="TRANSCRIPTIONAL REGULATOR"/>
    <property type="match status" value="1"/>
</dbReference>
<dbReference type="CDD" id="cd00093">
    <property type="entry name" value="HTH_XRE"/>
    <property type="match status" value="1"/>
</dbReference>
<sequence length="179" mass="20110">MDTNLGKLIKALRVGKKKTLKQISEKTELSISFLSQVERGKSSITLESLKKISEALEVSPSYFFADEPAQPKTTLRRGSNEPTRSHLSPFIYEDLSGDLAHSAMEPKLVTLLPYDEKGAPFAHKGQEFVYVLEGVLTLLLGDEEHDLYPGDSIHMDSSTPHNWHNRTPQRVRFLCVNSN</sequence>
<dbReference type="InterPro" id="IPR014710">
    <property type="entry name" value="RmlC-like_jellyroll"/>
</dbReference>
<dbReference type="Pfam" id="PF01381">
    <property type="entry name" value="HTH_3"/>
    <property type="match status" value="1"/>
</dbReference>
<gene>
    <name evidence="3" type="ORF">JNE38_26805</name>
</gene>
<dbReference type="InterPro" id="IPR001387">
    <property type="entry name" value="Cro/C1-type_HTH"/>
</dbReference>
<organism evidence="3 4">
    <name type="scientific">Brevibacillus choshinensis</name>
    <dbReference type="NCBI Taxonomy" id="54911"/>
    <lineage>
        <taxon>Bacteria</taxon>
        <taxon>Bacillati</taxon>
        <taxon>Bacillota</taxon>
        <taxon>Bacilli</taxon>
        <taxon>Bacillales</taxon>
        <taxon>Paenibacillaceae</taxon>
        <taxon>Brevibacillus</taxon>
    </lineage>
</organism>
<proteinExistence type="predicted"/>
<keyword evidence="1" id="KW-0238">DNA-binding</keyword>
<evidence type="ECO:0000256" key="1">
    <source>
        <dbReference type="ARBA" id="ARBA00023125"/>
    </source>
</evidence>
<dbReference type="PANTHER" id="PTHR46797">
    <property type="entry name" value="HTH-TYPE TRANSCRIPTIONAL REGULATOR"/>
    <property type="match status" value="1"/>
</dbReference>
<dbReference type="InterPro" id="IPR010982">
    <property type="entry name" value="Lambda_DNA-bd_dom_sf"/>
</dbReference>
<dbReference type="SUPFAM" id="SSF51182">
    <property type="entry name" value="RmlC-like cupins"/>
    <property type="match status" value="1"/>
</dbReference>
<evidence type="ECO:0000259" key="2">
    <source>
        <dbReference type="PROSITE" id="PS50943"/>
    </source>
</evidence>
<dbReference type="InterPro" id="IPR013096">
    <property type="entry name" value="Cupin_2"/>
</dbReference>
<dbReference type="InterPro" id="IPR011051">
    <property type="entry name" value="RmlC_Cupin_sf"/>
</dbReference>
<dbReference type="SMART" id="SM00530">
    <property type="entry name" value="HTH_XRE"/>
    <property type="match status" value="1"/>
</dbReference>
<dbReference type="EMBL" id="CP069127">
    <property type="protein sequence ID" value="QRG67038.1"/>
    <property type="molecule type" value="Genomic_DNA"/>
</dbReference>
<dbReference type="Pfam" id="PF07883">
    <property type="entry name" value="Cupin_2"/>
    <property type="match status" value="1"/>
</dbReference>
<dbReference type="CDD" id="cd02209">
    <property type="entry name" value="cupin_XRE_C"/>
    <property type="match status" value="1"/>
</dbReference>
<accession>A0ABX7FLC0</accession>
<protein>
    <submittedName>
        <fullName evidence="3">Helix-turn-helix transcriptional regulator</fullName>
    </submittedName>
</protein>
<dbReference type="SUPFAM" id="SSF47413">
    <property type="entry name" value="lambda repressor-like DNA-binding domains"/>
    <property type="match status" value="1"/>
</dbReference>
<dbReference type="Gene3D" id="1.10.260.40">
    <property type="entry name" value="lambda repressor-like DNA-binding domains"/>
    <property type="match status" value="1"/>
</dbReference>
<dbReference type="InterPro" id="IPR050807">
    <property type="entry name" value="TransReg_Diox_bact_type"/>
</dbReference>